<dbReference type="GO" id="GO:0034626">
    <property type="term" value="P:fatty acid elongation, polyunsaturated fatty acid"/>
    <property type="evidence" value="ECO:0007669"/>
    <property type="project" value="TreeGrafter"/>
</dbReference>
<dbReference type="GO" id="GO:0030148">
    <property type="term" value="P:sphingolipid biosynthetic process"/>
    <property type="evidence" value="ECO:0007669"/>
    <property type="project" value="TreeGrafter"/>
</dbReference>
<evidence type="ECO:0000256" key="10">
    <source>
        <dbReference type="ARBA" id="ARBA00023160"/>
    </source>
</evidence>
<dbReference type="GO" id="GO:0019367">
    <property type="term" value="P:fatty acid elongation, saturated fatty acid"/>
    <property type="evidence" value="ECO:0007669"/>
    <property type="project" value="TreeGrafter"/>
</dbReference>
<comment type="catalytic activity">
    <reaction evidence="11">
        <text>a very-long-chain acyl-CoA + malonyl-CoA + H(+) = a very-long-chain 3-oxoacyl-CoA + CO2 + CoA</text>
        <dbReference type="Rhea" id="RHEA:32727"/>
        <dbReference type="ChEBI" id="CHEBI:15378"/>
        <dbReference type="ChEBI" id="CHEBI:16526"/>
        <dbReference type="ChEBI" id="CHEBI:57287"/>
        <dbReference type="ChEBI" id="CHEBI:57384"/>
        <dbReference type="ChEBI" id="CHEBI:90725"/>
        <dbReference type="ChEBI" id="CHEBI:90736"/>
        <dbReference type="EC" id="2.3.1.199"/>
    </reaction>
</comment>
<comment type="caution">
    <text evidence="12">Lacks conserved residue(s) required for the propagation of feature annotation.</text>
</comment>
<feature type="transmembrane region" description="Helical" evidence="12">
    <location>
        <begin position="12"/>
        <end position="35"/>
    </location>
</feature>
<dbReference type="AlphaFoldDB" id="A0A9P1DDB1"/>
<keyword evidence="10 12" id="KW-0275">Fatty acid biosynthesis</keyword>
<keyword evidence="5 12" id="KW-0812">Transmembrane</keyword>
<dbReference type="Pfam" id="PF01151">
    <property type="entry name" value="ELO"/>
    <property type="match status" value="1"/>
</dbReference>
<reference evidence="13" key="1">
    <citation type="submission" date="2022-10" db="EMBL/GenBank/DDBJ databases">
        <authorList>
            <person name="Chen Y."/>
            <person name="Dougan E. K."/>
            <person name="Chan C."/>
            <person name="Rhodes N."/>
            <person name="Thang M."/>
        </authorList>
    </citation>
    <scope>NUCLEOTIDE SEQUENCE</scope>
</reference>
<evidence type="ECO:0000313" key="13">
    <source>
        <dbReference type="EMBL" id="CAI4008469.1"/>
    </source>
</evidence>
<evidence type="ECO:0000256" key="4">
    <source>
        <dbReference type="ARBA" id="ARBA00022679"/>
    </source>
</evidence>
<comment type="catalytic activity">
    <reaction evidence="12">
        <text>an acyl-CoA + malonyl-CoA + H(+) = a 3-oxoacyl-CoA + CO2 + CoA</text>
        <dbReference type="Rhea" id="RHEA:50252"/>
        <dbReference type="ChEBI" id="CHEBI:15378"/>
        <dbReference type="ChEBI" id="CHEBI:16526"/>
        <dbReference type="ChEBI" id="CHEBI:57287"/>
        <dbReference type="ChEBI" id="CHEBI:57384"/>
        <dbReference type="ChEBI" id="CHEBI:58342"/>
        <dbReference type="ChEBI" id="CHEBI:90726"/>
    </reaction>
    <physiologicalReaction direction="left-to-right" evidence="12">
        <dbReference type="Rhea" id="RHEA:50253"/>
    </physiologicalReaction>
</comment>
<comment type="similarity">
    <text evidence="2 12">Belongs to the ELO family.</text>
</comment>
<dbReference type="OrthoDB" id="434092at2759"/>
<evidence type="ECO:0000313" key="14">
    <source>
        <dbReference type="EMBL" id="CAL1161844.1"/>
    </source>
</evidence>
<dbReference type="EMBL" id="CAMXCT020004291">
    <property type="protein sequence ID" value="CAL1161844.1"/>
    <property type="molecule type" value="Genomic_DNA"/>
</dbReference>
<dbReference type="GO" id="GO:0005789">
    <property type="term" value="C:endoplasmic reticulum membrane"/>
    <property type="evidence" value="ECO:0007669"/>
    <property type="project" value="TreeGrafter"/>
</dbReference>
<comment type="subcellular location">
    <subcellularLocation>
        <location evidence="1">Membrane</location>
        <topology evidence="1">Multi-pass membrane protein</topology>
    </subcellularLocation>
</comment>
<keyword evidence="7 12" id="KW-1133">Transmembrane helix</keyword>
<dbReference type="EMBL" id="CAMXCT010004291">
    <property type="protein sequence ID" value="CAI4008469.1"/>
    <property type="molecule type" value="Genomic_DNA"/>
</dbReference>
<evidence type="ECO:0000256" key="5">
    <source>
        <dbReference type="ARBA" id="ARBA00022692"/>
    </source>
</evidence>
<feature type="non-terminal residue" evidence="13">
    <location>
        <position position="196"/>
    </location>
</feature>
<keyword evidence="8 12" id="KW-0443">Lipid metabolism</keyword>
<keyword evidence="15" id="KW-1185">Reference proteome</keyword>
<dbReference type="PANTHER" id="PTHR11157">
    <property type="entry name" value="FATTY ACID ACYL TRANSFERASE-RELATED"/>
    <property type="match status" value="1"/>
</dbReference>
<evidence type="ECO:0000256" key="9">
    <source>
        <dbReference type="ARBA" id="ARBA00023136"/>
    </source>
</evidence>
<accession>A0A9P1DDB1</accession>
<dbReference type="EC" id="2.3.1.-" evidence="12"/>
<dbReference type="InterPro" id="IPR002076">
    <property type="entry name" value="ELO_fam"/>
</dbReference>
<dbReference type="EMBL" id="CAMXCT030004291">
    <property type="protein sequence ID" value="CAL4795781.1"/>
    <property type="molecule type" value="Genomic_DNA"/>
</dbReference>
<evidence type="ECO:0000256" key="1">
    <source>
        <dbReference type="ARBA" id="ARBA00004141"/>
    </source>
</evidence>
<gene>
    <name evidence="13" type="ORF">C1SCF055_LOCUS33912</name>
</gene>
<keyword evidence="3 12" id="KW-0444">Lipid biosynthesis</keyword>
<keyword evidence="9 12" id="KW-0472">Membrane</keyword>
<evidence type="ECO:0000256" key="12">
    <source>
        <dbReference type="RuleBase" id="RU361115"/>
    </source>
</evidence>
<dbReference type="Proteomes" id="UP001152797">
    <property type="component" value="Unassembled WGS sequence"/>
</dbReference>
<evidence type="ECO:0000256" key="11">
    <source>
        <dbReference type="ARBA" id="ARBA00047375"/>
    </source>
</evidence>
<organism evidence="13">
    <name type="scientific">Cladocopium goreaui</name>
    <dbReference type="NCBI Taxonomy" id="2562237"/>
    <lineage>
        <taxon>Eukaryota</taxon>
        <taxon>Sar</taxon>
        <taxon>Alveolata</taxon>
        <taxon>Dinophyceae</taxon>
        <taxon>Suessiales</taxon>
        <taxon>Symbiodiniaceae</taxon>
        <taxon>Cladocopium</taxon>
    </lineage>
</organism>
<evidence type="ECO:0000256" key="6">
    <source>
        <dbReference type="ARBA" id="ARBA00022832"/>
    </source>
</evidence>
<evidence type="ECO:0000256" key="2">
    <source>
        <dbReference type="ARBA" id="ARBA00007263"/>
    </source>
</evidence>
<dbReference type="GO" id="GO:0034625">
    <property type="term" value="P:fatty acid elongation, monounsaturated fatty acid"/>
    <property type="evidence" value="ECO:0007669"/>
    <property type="project" value="TreeGrafter"/>
</dbReference>
<evidence type="ECO:0000256" key="8">
    <source>
        <dbReference type="ARBA" id="ARBA00023098"/>
    </source>
</evidence>
<dbReference type="GO" id="GO:0042761">
    <property type="term" value="P:very long-chain fatty acid biosynthetic process"/>
    <property type="evidence" value="ECO:0007669"/>
    <property type="project" value="TreeGrafter"/>
</dbReference>
<name>A0A9P1DDB1_9DINO</name>
<keyword evidence="6 12" id="KW-0276">Fatty acid metabolism</keyword>
<proteinExistence type="inferred from homology"/>
<reference evidence="14" key="2">
    <citation type="submission" date="2024-04" db="EMBL/GenBank/DDBJ databases">
        <authorList>
            <person name="Chen Y."/>
            <person name="Shah S."/>
            <person name="Dougan E. K."/>
            <person name="Thang M."/>
            <person name="Chan C."/>
        </authorList>
    </citation>
    <scope>NUCLEOTIDE SEQUENCE [LARGE SCALE GENOMIC DNA]</scope>
</reference>
<feature type="non-terminal residue" evidence="13">
    <location>
        <position position="1"/>
    </location>
</feature>
<dbReference type="GO" id="GO:0009922">
    <property type="term" value="F:fatty acid elongase activity"/>
    <property type="evidence" value="ECO:0007669"/>
    <property type="project" value="UniProtKB-EC"/>
</dbReference>
<evidence type="ECO:0000313" key="15">
    <source>
        <dbReference type="Proteomes" id="UP001152797"/>
    </source>
</evidence>
<evidence type="ECO:0000256" key="3">
    <source>
        <dbReference type="ARBA" id="ARBA00022516"/>
    </source>
</evidence>
<dbReference type="PANTHER" id="PTHR11157:SF134">
    <property type="entry name" value="ELONGATION OF FATTY ACIDS PROTEIN 1-RELATED"/>
    <property type="match status" value="1"/>
</dbReference>
<keyword evidence="4 12" id="KW-0808">Transferase</keyword>
<comment type="caution">
    <text evidence="13">The sequence shown here is derived from an EMBL/GenBank/DDBJ whole genome shotgun (WGS) entry which is preliminary data.</text>
</comment>
<protein>
    <recommendedName>
        <fullName evidence="12">Elongation of fatty acids protein</fullName>
        <ecNumber evidence="12">2.3.1.-</ecNumber>
    </recommendedName>
</protein>
<evidence type="ECO:0000256" key="7">
    <source>
        <dbReference type="ARBA" id="ARBA00022989"/>
    </source>
</evidence>
<sequence>VPNGGYRVEGILVVHSFFLSGLSLVMFLGCTVEVFRRVQADGWGWTVCEQPGGRSAGPLYFWTYIFYVSKFYELLDTSLVMVKGSRPPHYMLHIFHHSAVPVLVWAWLQWQMSLQHIGCVCTVKADVETLTAQEPELFAGENGSLSFQASRVLLAKWVDEHQQIIADLLLPASKGVSGALAWCCHTGAQPGSDGTE</sequence>